<evidence type="ECO:0000256" key="1">
    <source>
        <dbReference type="ARBA" id="ARBA00022737"/>
    </source>
</evidence>
<dbReference type="InterPro" id="IPR022385">
    <property type="entry name" value="Rhs_assc_core"/>
</dbReference>
<dbReference type="NCBIfam" id="TIGR01643">
    <property type="entry name" value="YD_repeat_2x"/>
    <property type="match status" value="1"/>
</dbReference>
<sequence>MIVGLAPAGASAVTASGWQPPQLKQASAIPVGPAKSGHSAALSKPDQTAQALAEEAKSRHSEASRLLPKPYSAELMAGGAEVTGSFPVTLVSLSGRAPYAASAKPSQRVKVTVADHKAAQRSGVQGLLFSMAGTSTAPGRAKIRVDYSAFRGAYGGDWASRLRLVQLPGCALTTPAVPRCRVRTPLPTVNDTDTGTLTATAPVAVAPKGGTASARSLVSSAGATVLAAEAGSSGTNGDYKATSLQASGSWSAGSSSGGFSWTYPLAFPAVPSGLAPKLSLNYSSQSVDGRTSATNNQPGWVGDGWSMEPGFIERRYRSCNDDMEGGTNTEKSGDQCWFTDNATLSLGGRTSELVFEQGKGWHAQSDNGERIEKLTGASNGDDDGEYWKVTGTDGTQYFFGLNRLPGWSDGKSETNSAWTVPVYGNHAGEPCHNSSFDAGWCKQAWRWQLDHVVDVRGNAQTYYWNAETNNYDRGAVAGADKGTPTAYTRGGWLDRIDYGLRSDSVYSAPAMAQVKFDVADRCTDECGLFDKDHAENWPDVPVDQNCADGAAQCEGQYSPTFWSKKRLTGITSKVLTGGAYKDVDTWALEQTFPPSGDGTARPLWLSTIQRTGHTNGSITLPKVTFLGQQLANRVDKLGDGLAPFIRYRVYQINTDTGGSIGITYSAPGCTATTLPPADATNTTTCYPVKWAFEGETAKLDWFNKYLVEEVDEGDNLAETPDVVTRYSYLGGAAWAKGEDEFTKPEDRTYGDFRGYGLMQVRKGDGLDRRTFAESRFFRGIDGAEVADSTGAVVTDRPEFAGQTRETVSYDGEGGAWIKATSSVPWRSAVTATRQRDGLPDLEARFGGVEKETTRVKTSTGERKASTTRTFDSVGMEVTSADSGDESKSGDEKCTRTEYARNNGLNLLSPVARVETVAVSCDSAVTRPDDVISDNRNVYDGGSFGGAPTQGNVTRTEVINPDGDGYAPKGSTTYDVYGRPTTVTDPYGKSTRTDYTPATGEVATKTVVTNPLNHVATTTYEPLRALPIVQEDLNKKVSTTQYDALGRVTKVWLPGRAAATYPDSPHLSYSYLVRTDGPIVVATSTLTETSGYRTTYEFMDGLLRSRQIQEPSPGGGRLVSESSFNSLNQNWRNSGKYYAADAPSNVLVTGAELRYPAATETVFDGAGRVTAVVSKKFGDEQSRITTIDEGDRTTIVPPAGGTARSTLTDNLGRTVETREYTNAARTAYESTHYGYDRLGRLAKVTDAAGRNWTYGYDVRGRKTSVTDPDTGTTLITYDIGDRETDTRNSLGTVHHTDYDALGRKTAVKVNGVLTTEYVFDTVAKGKQTAAKHYVDGHAYVSEVTWYNNRYQATASQLTIPAVEGALAGVYKWTAGFNANTGKPEYSEEPAVGGLPKERVATRYDGDGLPVATTVGGAMLAGATTYDHYGRTISTELGEVGRKVRQVNEYDEHTGRLTRSVTDRETAPQRLDDTRYGYDPAGNLTKVVTASGQDAQLTTDTQCFGIDGLSRITEAWTANDGCAAAPSGTTVGGPDAYWTSYTYDAIGNRKTEVQHKAPGGPTTDVTRTYGTPVTGSRLPSVSVSGGPDNGKRETYAYDNTGNTIRRQLPSGDQVLAWDKEGHLAKVTEGSKTTSYVYDSEGQRLIRKDASGSTLTLPGGTEVLMKPDNTLVGTRYYAHNGGTVAVRSQGKLSFTLADHHGTGTIQVDSATNAVTKRRTMPFGAARGAQPAGWTGDRGFIGGTRDASTGLTHLGAREYDPAIGRFISADPVMDLSDTQQINGYAYAHNNPLASSDPTGLYDPDLRDYCRQNRSECAGDRLKQEETVDDEWEEVVELFNDHPEGSRWAPFEVGPGEDRGIIMVRFYIHTKKAALGMLAGDDRGTTSDPNAPYRMTLLWDTATGQCLFTITASETPSRNVAKKVAADPGSKAPWKWETETIPGRMIPARPMDVDGFTDNTVIKGHNVVNLHNRGASVSPEKLDVGIHAVNSLLRLFAVDTHLTVEATKTDVKITRKGDPYPDMEVFQYRKGVAPRVIAHDSMASDTGLDSMPQDPKFKIDRSWVNGQCVSGC</sequence>
<feature type="region of interest" description="Disordered" evidence="2">
    <location>
        <begin position="1551"/>
        <end position="1589"/>
    </location>
</feature>
<feature type="domain" description="Teneurin-like YD-shell" evidence="3">
    <location>
        <begin position="1590"/>
        <end position="1787"/>
    </location>
</feature>
<proteinExistence type="predicted"/>
<keyword evidence="1" id="KW-0677">Repeat</keyword>
<dbReference type="Pfam" id="PF05593">
    <property type="entry name" value="RHS_repeat"/>
    <property type="match status" value="1"/>
</dbReference>
<feature type="region of interest" description="Disordered" evidence="2">
    <location>
        <begin position="960"/>
        <end position="995"/>
    </location>
</feature>
<evidence type="ECO:0000313" key="4">
    <source>
        <dbReference type="EMBL" id="WTR68787.1"/>
    </source>
</evidence>
<dbReference type="InterPro" id="IPR056823">
    <property type="entry name" value="TEN-like_YD-shell"/>
</dbReference>
<accession>A0ABZ1L2Q3</accession>
<evidence type="ECO:0000313" key="5">
    <source>
        <dbReference type="Proteomes" id="UP001622594"/>
    </source>
</evidence>
<evidence type="ECO:0000259" key="3">
    <source>
        <dbReference type="Pfam" id="PF25023"/>
    </source>
</evidence>
<dbReference type="Gene3D" id="2.180.10.10">
    <property type="entry name" value="RHS repeat-associated core"/>
    <property type="match status" value="2"/>
</dbReference>
<name>A0ABZ1L2Q3_9ACTN</name>
<feature type="region of interest" description="Disordered" evidence="2">
    <location>
        <begin position="359"/>
        <end position="382"/>
    </location>
</feature>
<feature type="region of interest" description="Disordered" evidence="2">
    <location>
        <begin position="28"/>
        <end position="49"/>
    </location>
</feature>
<reference evidence="4 5" key="1">
    <citation type="submission" date="2022-10" db="EMBL/GenBank/DDBJ databases">
        <title>The complete genomes of actinobacterial strains from the NBC collection.</title>
        <authorList>
            <person name="Joergensen T.S."/>
            <person name="Alvarez Arevalo M."/>
            <person name="Sterndorff E.B."/>
            <person name="Faurdal D."/>
            <person name="Vuksanovic O."/>
            <person name="Mourched A.-S."/>
            <person name="Charusanti P."/>
            <person name="Shaw S."/>
            <person name="Blin K."/>
            <person name="Weber T."/>
        </authorList>
    </citation>
    <scope>NUCLEOTIDE SEQUENCE [LARGE SCALE GENOMIC DNA]</scope>
    <source>
        <strain evidence="4 5">NBC_00123</strain>
    </source>
</reference>
<dbReference type="RefSeq" id="WP_406333631.1">
    <property type="nucleotide sequence ID" value="NZ_CP108188.1"/>
</dbReference>
<dbReference type="InterPro" id="IPR031325">
    <property type="entry name" value="RHS_repeat"/>
</dbReference>
<dbReference type="PANTHER" id="PTHR32305:SF17">
    <property type="entry name" value="TRNA NUCLEASE WAPA"/>
    <property type="match status" value="1"/>
</dbReference>
<dbReference type="PANTHER" id="PTHR32305">
    <property type="match status" value="1"/>
</dbReference>
<protein>
    <recommendedName>
        <fullName evidence="3">Teneurin-like YD-shell domain-containing protein</fullName>
    </recommendedName>
</protein>
<feature type="compositionally biased region" description="Polar residues" evidence="2">
    <location>
        <begin position="1561"/>
        <end position="1581"/>
    </location>
</feature>
<dbReference type="EMBL" id="CP108188">
    <property type="protein sequence ID" value="WTR68787.1"/>
    <property type="molecule type" value="Genomic_DNA"/>
</dbReference>
<dbReference type="Proteomes" id="UP001622594">
    <property type="component" value="Chromosome"/>
</dbReference>
<dbReference type="NCBIfam" id="TIGR03696">
    <property type="entry name" value="Rhs_assc_core"/>
    <property type="match status" value="1"/>
</dbReference>
<evidence type="ECO:0000256" key="2">
    <source>
        <dbReference type="SAM" id="MobiDB-lite"/>
    </source>
</evidence>
<keyword evidence="5" id="KW-1185">Reference proteome</keyword>
<dbReference type="Pfam" id="PF25023">
    <property type="entry name" value="TEN_YD-shell"/>
    <property type="match status" value="1"/>
</dbReference>
<dbReference type="InterPro" id="IPR006530">
    <property type="entry name" value="YD"/>
</dbReference>
<dbReference type="InterPro" id="IPR050708">
    <property type="entry name" value="T6SS_VgrG/RHS"/>
</dbReference>
<organism evidence="4 5">
    <name type="scientific">Streptomyces zaomyceticus</name>
    <dbReference type="NCBI Taxonomy" id="68286"/>
    <lineage>
        <taxon>Bacteria</taxon>
        <taxon>Bacillati</taxon>
        <taxon>Actinomycetota</taxon>
        <taxon>Actinomycetes</taxon>
        <taxon>Kitasatosporales</taxon>
        <taxon>Streptomycetaceae</taxon>
        <taxon>Streptomyces</taxon>
    </lineage>
</organism>
<gene>
    <name evidence="4" type="ORF">OG814_05615</name>
</gene>